<organism evidence="9 10">
    <name type="scientific">Fodinicola feengrottensis</name>
    <dbReference type="NCBI Taxonomy" id="435914"/>
    <lineage>
        <taxon>Bacteria</taxon>
        <taxon>Bacillati</taxon>
        <taxon>Actinomycetota</taxon>
        <taxon>Actinomycetes</taxon>
        <taxon>Mycobacteriales</taxon>
        <taxon>Fodinicola</taxon>
    </lineage>
</organism>
<dbReference type="RefSeq" id="WP_344312227.1">
    <property type="nucleotide sequence ID" value="NZ_BAAANY010000017.1"/>
</dbReference>
<protein>
    <submittedName>
        <fullName evidence="9">ABC transporter permease</fullName>
    </submittedName>
</protein>
<reference evidence="9 10" key="1">
    <citation type="journal article" date="2019" name="Int. J. Syst. Evol. Microbiol.">
        <title>The Global Catalogue of Microorganisms (GCM) 10K type strain sequencing project: providing services to taxonomists for standard genome sequencing and annotation.</title>
        <authorList>
            <consortium name="The Broad Institute Genomics Platform"/>
            <consortium name="The Broad Institute Genome Sequencing Center for Infectious Disease"/>
            <person name="Wu L."/>
            <person name="Ma J."/>
        </authorList>
    </citation>
    <scope>NUCLEOTIDE SEQUENCE [LARGE SCALE GENOMIC DNA]</scope>
    <source>
        <strain evidence="9 10">JCM 14718</strain>
    </source>
</reference>
<keyword evidence="2" id="KW-0813">Transport</keyword>
<keyword evidence="3" id="KW-1003">Cell membrane</keyword>
<evidence type="ECO:0000256" key="7">
    <source>
        <dbReference type="ARBA" id="ARBA00023136"/>
    </source>
</evidence>
<comment type="subcellular location">
    <subcellularLocation>
        <location evidence="1">Cell membrane</location>
        <topology evidence="1">Multi-pass membrane protein</topology>
    </subcellularLocation>
</comment>
<evidence type="ECO:0000256" key="3">
    <source>
        <dbReference type="ARBA" id="ARBA00022475"/>
    </source>
</evidence>
<feature type="transmembrane region" description="Helical" evidence="8">
    <location>
        <begin position="292"/>
        <end position="310"/>
    </location>
</feature>
<dbReference type="PANTHER" id="PTHR32196">
    <property type="entry name" value="ABC TRANSPORTER PERMEASE PROTEIN YPHD-RELATED-RELATED"/>
    <property type="match status" value="1"/>
</dbReference>
<feature type="transmembrane region" description="Helical" evidence="8">
    <location>
        <begin position="99"/>
        <end position="130"/>
    </location>
</feature>
<evidence type="ECO:0000256" key="1">
    <source>
        <dbReference type="ARBA" id="ARBA00004651"/>
    </source>
</evidence>
<feature type="transmembrane region" description="Helical" evidence="8">
    <location>
        <begin position="182"/>
        <end position="204"/>
    </location>
</feature>
<evidence type="ECO:0000256" key="2">
    <source>
        <dbReference type="ARBA" id="ARBA00022448"/>
    </source>
</evidence>
<dbReference type="CDD" id="cd06579">
    <property type="entry name" value="TM_PBP1_transp_AraH_like"/>
    <property type="match status" value="1"/>
</dbReference>
<keyword evidence="10" id="KW-1185">Reference proteome</keyword>
<keyword evidence="7 8" id="KW-0472">Membrane</keyword>
<accession>A0ABN2HLI7</accession>
<feature type="transmembrane region" description="Helical" evidence="8">
    <location>
        <begin position="234"/>
        <end position="253"/>
    </location>
</feature>
<feature type="transmembrane region" description="Helical" evidence="8">
    <location>
        <begin position="142"/>
        <end position="162"/>
    </location>
</feature>
<proteinExistence type="predicted"/>
<keyword evidence="6 8" id="KW-1133">Transmembrane helix</keyword>
<dbReference type="PANTHER" id="PTHR32196:SF21">
    <property type="entry name" value="ABC TRANSPORTER PERMEASE PROTEIN YPHD-RELATED"/>
    <property type="match status" value="1"/>
</dbReference>
<comment type="caution">
    <text evidence="9">The sequence shown here is derived from an EMBL/GenBank/DDBJ whole genome shotgun (WGS) entry which is preliminary data.</text>
</comment>
<dbReference type="Proteomes" id="UP001500618">
    <property type="component" value="Unassembled WGS sequence"/>
</dbReference>
<evidence type="ECO:0000256" key="6">
    <source>
        <dbReference type="ARBA" id="ARBA00022989"/>
    </source>
</evidence>
<feature type="transmembrane region" description="Helical" evidence="8">
    <location>
        <begin position="66"/>
        <end position="87"/>
    </location>
</feature>
<sequence length="333" mass="34450">MTTTRGLPSDLAGETRSQPAYLRAWARVREDWHSYVIYVGFVVIFLLFAILLHGSGFLSSNNLLNIFRQTATISVMAVAMTFVIASAEIDLSVGSVAGLASVVAAMSVTHGGLFAGIAAGLGVGLLVGVINGGLVTLLNIPSFLVTLGMLGIAVGVAQWITSSAPQPILNDTFNTIFGSGDLGPIPGLLLWAVIAVVVGAVVMAKTRFGRQVLATGGNPVAARFSGVNTRRVKFTVMVLMSLVASVAGMLYAGRLQSGRFQWGTGDELSVIAAVILGGTSLFGGSGKIVGSLFGALLIGLINNALILAGLDTSQQQIIRGVIIIIAVALARRK</sequence>
<evidence type="ECO:0000313" key="10">
    <source>
        <dbReference type="Proteomes" id="UP001500618"/>
    </source>
</evidence>
<dbReference type="Pfam" id="PF02653">
    <property type="entry name" value="BPD_transp_2"/>
    <property type="match status" value="1"/>
</dbReference>
<evidence type="ECO:0000256" key="5">
    <source>
        <dbReference type="ARBA" id="ARBA00022692"/>
    </source>
</evidence>
<evidence type="ECO:0000256" key="4">
    <source>
        <dbReference type="ARBA" id="ARBA00022519"/>
    </source>
</evidence>
<feature type="transmembrane region" description="Helical" evidence="8">
    <location>
        <begin position="35"/>
        <end position="54"/>
    </location>
</feature>
<dbReference type="InterPro" id="IPR001851">
    <property type="entry name" value="ABC_transp_permease"/>
</dbReference>
<gene>
    <name evidence="9" type="ORF">GCM10009765_43980</name>
</gene>
<evidence type="ECO:0000256" key="8">
    <source>
        <dbReference type="SAM" id="Phobius"/>
    </source>
</evidence>
<keyword evidence="4" id="KW-0997">Cell inner membrane</keyword>
<keyword evidence="5 8" id="KW-0812">Transmembrane</keyword>
<dbReference type="EMBL" id="BAAANY010000017">
    <property type="protein sequence ID" value="GAA1689861.1"/>
    <property type="molecule type" value="Genomic_DNA"/>
</dbReference>
<evidence type="ECO:0000313" key="9">
    <source>
        <dbReference type="EMBL" id="GAA1689861.1"/>
    </source>
</evidence>
<name>A0ABN2HLI7_9ACTN</name>